<sequence>MPQTPLDKMLTSKDAFLGFFPVQLLPKRLLPSYCTPSNILSNGHSNLSVLGDPTGDPEEWTVGEMEVWLGRRGLETFGTREEVLERVRMCMRARK</sequence>
<dbReference type="RefSeq" id="XP_002842322.1">
    <property type="nucleotide sequence ID" value="XM_002842276.1"/>
</dbReference>
<evidence type="ECO:0000313" key="2">
    <source>
        <dbReference type="Proteomes" id="UP000006911"/>
    </source>
</evidence>
<organism evidence="1 2">
    <name type="scientific">Tuber melanosporum (strain Mel28)</name>
    <name type="common">Perigord black truffle</name>
    <dbReference type="NCBI Taxonomy" id="656061"/>
    <lineage>
        <taxon>Eukaryota</taxon>
        <taxon>Fungi</taxon>
        <taxon>Dikarya</taxon>
        <taxon>Ascomycota</taxon>
        <taxon>Pezizomycotina</taxon>
        <taxon>Pezizomycetes</taxon>
        <taxon>Pezizales</taxon>
        <taxon>Tuberaceae</taxon>
        <taxon>Tuber</taxon>
    </lineage>
</organism>
<keyword evidence="2" id="KW-1185">Reference proteome</keyword>
<reference evidence="1 2" key="1">
    <citation type="journal article" date="2010" name="Nature">
        <title>Perigord black truffle genome uncovers evolutionary origins and mechanisms of symbiosis.</title>
        <authorList>
            <person name="Martin F."/>
            <person name="Kohler A."/>
            <person name="Murat C."/>
            <person name="Balestrini R."/>
            <person name="Coutinho P.M."/>
            <person name="Jaillon O."/>
            <person name="Montanini B."/>
            <person name="Morin E."/>
            <person name="Noel B."/>
            <person name="Percudani R."/>
            <person name="Porcel B."/>
            <person name="Rubini A."/>
            <person name="Amicucci A."/>
            <person name="Amselem J."/>
            <person name="Anthouard V."/>
            <person name="Arcioni S."/>
            <person name="Artiguenave F."/>
            <person name="Aury J.M."/>
            <person name="Ballario P."/>
            <person name="Bolchi A."/>
            <person name="Brenna A."/>
            <person name="Brun A."/>
            <person name="Buee M."/>
            <person name="Cantarel B."/>
            <person name="Chevalier G."/>
            <person name="Couloux A."/>
            <person name="Da Silva C."/>
            <person name="Denoeud F."/>
            <person name="Duplessis S."/>
            <person name="Ghignone S."/>
            <person name="Hilselberger B."/>
            <person name="Iotti M."/>
            <person name="Marcais B."/>
            <person name="Mello A."/>
            <person name="Miranda M."/>
            <person name="Pacioni G."/>
            <person name="Quesneville H."/>
            <person name="Riccioni C."/>
            <person name="Ruotolo R."/>
            <person name="Splivallo R."/>
            <person name="Stocchi V."/>
            <person name="Tisserant E."/>
            <person name="Viscomi A.R."/>
            <person name="Zambonelli A."/>
            <person name="Zampieri E."/>
            <person name="Henrissat B."/>
            <person name="Lebrun M.H."/>
            <person name="Paolocci F."/>
            <person name="Bonfante P."/>
            <person name="Ottonello S."/>
            <person name="Wincker P."/>
        </authorList>
    </citation>
    <scope>NUCLEOTIDE SEQUENCE [LARGE SCALE GENOMIC DNA]</scope>
    <source>
        <strain evidence="1 2">Mel28</strain>
    </source>
</reference>
<evidence type="ECO:0000313" key="1">
    <source>
        <dbReference type="EMBL" id="CAZ86513.1"/>
    </source>
</evidence>
<gene>
    <name evidence="1" type="ORF">GSTUM_00012000001</name>
</gene>
<dbReference type="GeneID" id="9183576"/>
<dbReference type="KEGG" id="tml:GSTUM_00012000001"/>
<proteinExistence type="predicted"/>
<dbReference type="HOGENOM" id="CLU_173507_0_0_1"/>
<dbReference type="Proteomes" id="UP000006911">
    <property type="component" value="Unassembled WGS sequence"/>
</dbReference>
<dbReference type="InParanoid" id="D5GPS0"/>
<name>D5GPS0_TUBMM</name>
<dbReference type="EMBL" id="FN430377">
    <property type="protein sequence ID" value="CAZ86513.1"/>
    <property type="molecule type" value="Genomic_DNA"/>
</dbReference>
<protein>
    <submittedName>
        <fullName evidence="1">(Perigord truffle) hypothetical protein</fullName>
    </submittedName>
</protein>
<accession>D5GPS0</accession>
<dbReference type="AlphaFoldDB" id="D5GPS0"/>